<keyword evidence="3" id="KW-1185">Reference proteome</keyword>
<reference evidence="2 3" key="1">
    <citation type="journal article" date="2018" name="PLoS Pathog.">
        <title>Evolution of structural diversity of trichothecenes, a family of toxins produced by plant pathogenic and entomopathogenic fungi.</title>
        <authorList>
            <person name="Proctor R.H."/>
            <person name="McCormick S.P."/>
            <person name="Kim H.S."/>
            <person name="Cardoza R.E."/>
            <person name="Stanley A.M."/>
            <person name="Lindo L."/>
            <person name="Kelly A."/>
            <person name="Brown D.W."/>
            <person name="Lee T."/>
            <person name="Vaughan M.M."/>
            <person name="Alexander N.J."/>
            <person name="Busman M."/>
            <person name="Gutierrez S."/>
        </authorList>
    </citation>
    <scope>NUCLEOTIDE SEQUENCE [LARGE SCALE GENOMIC DNA]</scope>
    <source>
        <strain evidence="2 3">NRRL 3299</strain>
    </source>
</reference>
<organism evidence="2 3">
    <name type="scientific">Fusarium sporotrichioides</name>
    <dbReference type="NCBI Taxonomy" id="5514"/>
    <lineage>
        <taxon>Eukaryota</taxon>
        <taxon>Fungi</taxon>
        <taxon>Dikarya</taxon>
        <taxon>Ascomycota</taxon>
        <taxon>Pezizomycotina</taxon>
        <taxon>Sordariomycetes</taxon>
        <taxon>Hypocreomycetidae</taxon>
        <taxon>Hypocreales</taxon>
        <taxon>Nectriaceae</taxon>
        <taxon>Fusarium</taxon>
    </lineage>
</organism>
<dbReference type="AlphaFoldDB" id="A0A395SP22"/>
<keyword evidence="1" id="KW-0812">Transmembrane</keyword>
<proteinExistence type="predicted"/>
<protein>
    <submittedName>
        <fullName evidence="2">Uncharacterized protein</fullName>
    </submittedName>
</protein>
<feature type="transmembrane region" description="Helical" evidence="1">
    <location>
        <begin position="20"/>
        <end position="40"/>
    </location>
</feature>
<keyword evidence="1" id="KW-1133">Transmembrane helix</keyword>
<name>A0A395SP22_FUSSP</name>
<evidence type="ECO:0000313" key="2">
    <source>
        <dbReference type="EMBL" id="RGP74203.1"/>
    </source>
</evidence>
<comment type="caution">
    <text evidence="2">The sequence shown here is derived from an EMBL/GenBank/DDBJ whole genome shotgun (WGS) entry which is preliminary data.</text>
</comment>
<keyword evidence="1" id="KW-0472">Membrane</keyword>
<accession>A0A395SP22</accession>
<evidence type="ECO:0000313" key="3">
    <source>
        <dbReference type="Proteomes" id="UP000266152"/>
    </source>
</evidence>
<dbReference type="Proteomes" id="UP000266152">
    <property type="component" value="Unassembled WGS sequence"/>
</dbReference>
<dbReference type="EMBL" id="PXOF01000023">
    <property type="protein sequence ID" value="RGP74203.1"/>
    <property type="molecule type" value="Genomic_DNA"/>
</dbReference>
<evidence type="ECO:0000256" key="1">
    <source>
        <dbReference type="SAM" id="Phobius"/>
    </source>
</evidence>
<sequence length="94" mass="10221">MTAEKSSSGFLKLCAFIDAVAKLLIAGALIGILVVLVQLSNSIDNNIKGRESFSVRVWQRSDSNPLRIVPAYGQQFSINMQSSVSSPLYFKAVN</sequence>
<gene>
    <name evidence="2" type="ORF">FSPOR_1898</name>
</gene>